<evidence type="ECO:0000313" key="1">
    <source>
        <dbReference type="EMBL" id="MBA0086897.1"/>
    </source>
</evidence>
<dbReference type="EMBL" id="JACDQQ010001731">
    <property type="protein sequence ID" value="MBA0086897.1"/>
    <property type="molecule type" value="Genomic_DNA"/>
</dbReference>
<proteinExistence type="predicted"/>
<sequence>MDRNNRIVRRERFEILKIAQGLGEGVVAVDKGSLRPLRPNTILGALEESIARRTREGRIWSAFLDQFWIGRRVDGTDANRADDPRPSRRT</sequence>
<evidence type="ECO:0000313" key="2">
    <source>
        <dbReference type="Proteomes" id="UP000567293"/>
    </source>
</evidence>
<dbReference type="AlphaFoldDB" id="A0A7V8SYN3"/>
<reference evidence="1" key="1">
    <citation type="submission" date="2020-06" db="EMBL/GenBank/DDBJ databases">
        <title>Legume-microbial interactions unlock mineral nutrients during tropical forest succession.</title>
        <authorList>
            <person name="Epihov D.Z."/>
        </authorList>
    </citation>
    <scope>NUCLEOTIDE SEQUENCE [LARGE SCALE GENOMIC DNA]</scope>
    <source>
        <strain evidence="1">Pan2503</strain>
    </source>
</reference>
<accession>A0A7V8SYN3</accession>
<protein>
    <submittedName>
        <fullName evidence="1">Uncharacterized protein</fullName>
    </submittedName>
</protein>
<comment type="caution">
    <text evidence="1">The sequence shown here is derived from an EMBL/GenBank/DDBJ whole genome shotgun (WGS) entry which is preliminary data.</text>
</comment>
<gene>
    <name evidence="1" type="ORF">HRJ53_18095</name>
</gene>
<organism evidence="1 2">
    <name type="scientific">Candidatus Acidiferrum panamense</name>
    <dbReference type="NCBI Taxonomy" id="2741543"/>
    <lineage>
        <taxon>Bacteria</taxon>
        <taxon>Pseudomonadati</taxon>
        <taxon>Acidobacteriota</taxon>
        <taxon>Terriglobia</taxon>
        <taxon>Candidatus Acidiferrales</taxon>
        <taxon>Candidatus Acidiferrum</taxon>
    </lineage>
</organism>
<dbReference type="Proteomes" id="UP000567293">
    <property type="component" value="Unassembled WGS sequence"/>
</dbReference>
<keyword evidence="2" id="KW-1185">Reference proteome</keyword>
<name>A0A7V8SYN3_9BACT</name>